<dbReference type="KEGG" id="erl:AOC36_04230"/>
<evidence type="ECO:0000256" key="6">
    <source>
        <dbReference type="ARBA" id="ARBA00022777"/>
    </source>
</evidence>
<proteinExistence type="predicted"/>
<evidence type="ECO:0000256" key="2">
    <source>
        <dbReference type="ARBA" id="ARBA00022448"/>
    </source>
</evidence>
<dbReference type="GO" id="GO:0005737">
    <property type="term" value="C:cytoplasm"/>
    <property type="evidence" value="ECO:0007669"/>
    <property type="project" value="UniProtKB-SubCell"/>
</dbReference>
<dbReference type="OrthoDB" id="92465at2"/>
<dbReference type="Pfam" id="PF00358">
    <property type="entry name" value="PTS_EIIA_1"/>
    <property type="match status" value="1"/>
</dbReference>
<dbReference type="PROSITE" id="PS51093">
    <property type="entry name" value="PTS_EIIA_TYPE_1"/>
    <property type="match status" value="1"/>
</dbReference>
<dbReference type="GO" id="GO:0009401">
    <property type="term" value="P:phosphoenolpyruvate-dependent sugar phosphotransferase system"/>
    <property type="evidence" value="ECO:0007669"/>
    <property type="project" value="UniProtKB-KW"/>
</dbReference>
<protein>
    <recommendedName>
        <fullName evidence="7">PTS EIIA type-1 domain-containing protein</fullName>
    </recommendedName>
</protein>
<accession>A0A0X8GZD3</accession>
<reference evidence="8 9" key="1">
    <citation type="submission" date="2015-10" db="EMBL/GenBank/DDBJ databases">
        <title>Erysipelothrix larvae sp. LV19 isolated from the larval gut of the rhinoceros beetle, Trypoxylus dichotomus.</title>
        <authorList>
            <person name="Lim S."/>
            <person name="Kim B.-C."/>
        </authorList>
    </citation>
    <scope>NUCLEOTIDE SEQUENCE [LARGE SCALE GENOMIC DNA]</scope>
    <source>
        <strain evidence="8 9">LV19</strain>
    </source>
</reference>
<keyword evidence="3" id="KW-0762">Sugar transport</keyword>
<evidence type="ECO:0000256" key="4">
    <source>
        <dbReference type="ARBA" id="ARBA00022679"/>
    </source>
</evidence>
<dbReference type="EMBL" id="CP013213">
    <property type="protein sequence ID" value="AMC93206.1"/>
    <property type="molecule type" value="Genomic_DNA"/>
</dbReference>
<dbReference type="PANTHER" id="PTHR45008">
    <property type="entry name" value="PTS SYSTEM GLUCOSE-SPECIFIC EIIA COMPONENT"/>
    <property type="match status" value="1"/>
</dbReference>
<dbReference type="RefSeq" id="WP_067631749.1">
    <property type="nucleotide sequence ID" value="NZ_CP013213.1"/>
</dbReference>
<dbReference type="InterPro" id="IPR001127">
    <property type="entry name" value="PTS_EIIA_1_perm"/>
</dbReference>
<organism evidence="8 9">
    <name type="scientific">Erysipelothrix larvae</name>
    <dbReference type="NCBI Taxonomy" id="1514105"/>
    <lineage>
        <taxon>Bacteria</taxon>
        <taxon>Bacillati</taxon>
        <taxon>Bacillota</taxon>
        <taxon>Erysipelotrichia</taxon>
        <taxon>Erysipelotrichales</taxon>
        <taxon>Erysipelotrichaceae</taxon>
        <taxon>Erysipelothrix</taxon>
    </lineage>
</organism>
<dbReference type="PANTHER" id="PTHR45008:SF1">
    <property type="entry name" value="PTS SYSTEM GLUCOSE-SPECIFIC EIIA COMPONENT"/>
    <property type="match status" value="1"/>
</dbReference>
<dbReference type="AlphaFoldDB" id="A0A0X8GZD3"/>
<evidence type="ECO:0000259" key="7">
    <source>
        <dbReference type="PROSITE" id="PS51093"/>
    </source>
</evidence>
<dbReference type="Proteomes" id="UP000063781">
    <property type="component" value="Chromosome"/>
</dbReference>
<dbReference type="Gene3D" id="2.70.70.10">
    <property type="entry name" value="Glucose Permease (Domain IIA)"/>
    <property type="match status" value="1"/>
</dbReference>
<sequence length="152" mass="16166">MFFKKSNNVLNSITQGSIITLGQVSDPVFSNKMVGDGYAIEPSEGLIYAPCDGEITVAFPTKHAYGIKTPKGVEVLIHLGIDTVQLNGAGFVSHVGVGDVVKKGQLIAEMDLELIRSKGKETTSMVIITSGEPITLLTQNQSVTKNDAVMSL</sequence>
<evidence type="ECO:0000256" key="1">
    <source>
        <dbReference type="ARBA" id="ARBA00004496"/>
    </source>
</evidence>
<dbReference type="STRING" id="1514105.AOC36_04230"/>
<keyword evidence="2" id="KW-0813">Transport</keyword>
<feature type="domain" description="PTS EIIA type-1" evidence="7">
    <location>
        <begin position="26"/>
        <end position="130"/>
    </location>
</feature>
<evidence type="ECO:0000313" key="8">
    <source>
        <dbReference type="EMBL" id="AMC93206.1"/>
    </source>
</evidence>
<dbReference type="FunFam" id="2.70.70.10:FF:000001">
    <property type="entry name" value="PTS system glucose-specific IIA component"/>
    <property type="match status" value="1"/>
</dbReference>
<keyword evidence="5" id="KW-0598">Phosphotransferase system</keyword>
<gene>
    <name evidence="8" type="ORF">AOC36_04230</name>
</gene>
<evidence type="ECO:0000256" key="5">
    <source>
        <dbReference type="ARBA" id="ARBA00022683"/>
    </source>
</evidence>
<dbReference type="PROSITE" id="PS00371">
    <property type="entry name" value="PTS_EIIA_TYPE_1_HIS"/>
    <property type="match status" value="1"/>
</dbReference>
<keyword evidence="6" id="KW-0418">Kinase</keyword>
<dbReference type="NCBIfam" id="TIGR00830">
    <property type="entry name" value="PTBA"/>
    <property type="match status" value="1"/>
</dbReference>
<dbReference type="GO" id="GO:0016301">
    <property type="term" value="F:kinase activity"/>
    <property type="evidence" value="ECO:0007669"/>
    <property type="project" value="UniProtKB-KW"/>
</dbReference>
<evidence type="ECO:0000313" key="9">
    <source>
        <dbReference type="Proteomes" id="UP000063781"/>
    </source>
</evidence>
<dbReference type="SUPFAM" id="SSF51261">
    <property type="entry name" value="Duplicated hybrid motif"/>
    <property type="match status" value="1"/>
</dbReference>
<keyword evidence="9" id="KW-1185">Reference proteome</keyword>
<dbReference type="InterPro" id="IPR050890">
    <property type="entry name" value="PTS_EIIA_component"/>
</dbReference>
<keyword evidence="4" id="KW-0808">Transferase</keyword>
<name>A0A0X8GZD3_9FIRM</name>
<evidence type="ECO:0000256" key="3">
    <source>
        <dbReference type="ARBA" id="ARBA00022597"/>
    </source>
</evidence>
<comment type="subcellular location">
    <subcellularLocation>
        <location evidence="1">Cytoplasm</location>
    </subcellularLocation>
</comment>
<dbReference type="InterPro" id="IPR011055">
    <property type="entry name" value="Dup_hybrid_motif"/>
</dbReference>